<sequence>MTGKDSDDFNRLYERVVVRRTKKKQVKLEPTSGNNTTDKDAETLKEVSEATKLERIRRKAQQEHDARISRTVKRLRLARNLRGLARLSRCSPHRLAFQLVAATEQDEALFLQSYKRIQRHRPRFVQRRERSVSGIVSSMRLERVAARLYLDQAVNFRPDAATTLEGKHRIMDEILFFSPPNANFLSRIGYAESYNVVPAPPLRRTNVRAMLHDAN</sequence>
<dbReference type="Proteomes" id="UP001159659">
    <property type="component" value="Unassembled WGS sequence"/>
</dbReference>
<reference evidence="2" key="2">
    <citation type="submission" date="2022-12" db="EMBL/GenBank/DDBJ databases">
        <authorList>
            <person name="Webb A."/>
        </authorList>
    </citation>
    <scope>NUCLEOTIDE SEQUENCE</scope>
    <source>
        <strain evidence="2">Pf2</strain>
    </source>
</reference>
<dbReference type="EMBL" id="CAKLBC010000903">
    <property type="protein sequence ID" value="CAH0488885.1"/>
    <property type="molecule type" value="Genomic_DNA"/>
</dbReference>
<keyword evidence="3" id="KW-1185">Reference proteome</keyword>
<dbReference type="Proteomes" id="UP001157938">
    <property type="component" value="Unassembled WGS sequence"/>
</dbReference>
<name>A0AAV0TZE1_9STRA</name>
<comment type="caution">
    <text evidence="2">The sequence shown here is derived from an EMBL/GenBank/DDBJ whole genome shotgun (WGS) entry which is preliminary data.</text>
</comment>
<reference evidence="1 3" key="1">
    <citation type="submission" date="2021-11" db="EMBL/GenBank/DDBJ databases">
        <authorList>
            <person name="Islam A."/>
            <person name="Islam S."/>
            <person name="Flora M.S."/>
            <person name="Rahman M."/>
            <person name="Ziaur R.M."/>
            <person name="Epstein J.H."/>
            <person name="Hassan M."/>
            <person name="Klassen M."/>
            <person name="Woodard K."/>
            <person name="Webb A."/>
            <person name="Webby R.J."/>
            <person name="El Zowalaty M.E."/>
        </authorList>
    </citation>
    <scope>NUCLEOTIDE SEQUENCE [LARGE SCALE GENOMIC DNA]</scope>
    <source>
        <strain evidence="1">Pf1</strain>
    </source>
</reference>
<gene>
    <name evidence="1" type="ORF">PFR001_LOCUS4338</name>
    <name evidence="2" type="ORF">PFR002_LOCUS6154</name>
</gene>
<accession>A0AAV0TZE1</accession>
<evidence type="ECO:0000313" key="1">
    <source>
        <dbReference type="EMBL" id="CAH0488885.1"/>
    </source>
</evidence>
<evidence type="ECO:0000313" key="2">
    <source>
        <dbReference type="EMBL" id="CAI5730022.1"/>
    </source>
</evidence>
<organism evidence="2 4">
    <name type="scientific">Peronospora farinosa</name>
    <dbReference type="NCBI Taxonomy" id="134698"/>
    <lineage>
        <taxon>Eukaryota</taxon>
        <taxon>Sar</taxon>
        <taxon>Stramenopiles</taxon>
        <taxon>Oomycota</taxon>
        <taxon>Peronosporomycetes</taxon>
        <taxon>Peronosporales</taxon>
        <taxon>Peronosporaceae</taxon>
        <taxon>Peronospora</taxon>
    </lineage>
</organism>
<dbReference type="AlphaFoldDB" id="A0AAV0TZE1"/>
<dbReference type="EMBL" id="CANTFK010000838">
    <property type="protein sequence ID" value="CAI5730022.1"/>
    <property type="molecule type" value="Genomic_DNA"/>
</dbReference>
<protein>
    <submittedName>
        <fullName evidence="2">Uncharacterized protein</fullName>
    </submittedName>
</protein>
<evidence type="ECO:0000313" key="4">
    <source>
        <dbReference type="Proteomes" id="UP001159659"/>
    </source>
</evidence>
<evidence type="ECO:0000313" key="3">
    <source>
        <dbReference type="Proteomes" id="UP001157938"/>
    </source>
</evidence>
<proteinExistence type="predicted"/>